<organism evidence="1 2">
    <name type="scientific">Metaclostridioides mangenotii</name>
    <dbReference type="NCBI Taxonomy" id="1540"/>
    <lineage>
        <taxon>Bacteria</taxon>
        <taxon>Bacillati</taxon>
        <taxon>Bacillota</taxon>
        <taxon>Clostridia</taxon>
        <taxon>Peptostreptococcales</taxon>
        <taxon>Peptostreptococcaceae</taxon>
        <taxon>Metaclostridioides</taxon>
    </lineage>
</organism>
<keyword evidence="2" id="KW-1185">Reference proteome</keyword>
<dbReference type="EMBL" id="JAGGJX010000007">
    <property type="protein sequence ID" value="MBP1856250.1"/>
    <property type="molecule type" value="Genomic_DNA"/>
</dbReference>
<evidence type="ECO:0000313" key="1">
    <source>
        <dbReference type="EMBL" id="MBP1856250.1"/>
    </source>
</evidence>
<name>A0ABS4EE87_9FIRM</name>
<dbReference type="Proteomes" id="UP000767291">
    <property type="component" value="Unassembled WGS sequence"/>
</dbReference>
<evidence type="ECO:0008006" key="3">
    <source>
        <dbReference type="Google" id="ProtNLM"/>
    </source>
</evidence>
<comment type="caution">
    <text evidence="1">The sequence shown here is derived from an EMBL/GenBank/DDBJ whole genome shotgun (WGS) entry which is preliminary data.</text>
</comment>
<accession>A0ABS4EE87</accession>
<protein>
    <recommendedName>
        <fullName evidence="3">Lipoprotein</fullName>
    </recommendedName>
</protein>
<proteinExistence type="predicted"/>
<dbReference type="PROSITE" id="PS51257">
    <property type="entry name" value="PROKAR_LIPOPROTEIN"/>
    <property type="match status" value="1"/>
</dbReference>
<dbReference type="RefSeq" id="WP_209457580.1">
    <property type="nucleotide sequence ID" value="NZ_BAAACS010000017.1"/>
</dbReference>
<evidence type="ECO:0000313" key="2">
    <source>
        <dbReference type="Proteomes" id="UP000767291"/>
    </source>
</evidence>
<sequence>MKFKTSFIFLAILGVVASGCQKETDSYNNSVADKATQQKTMTKVQNNVNEIMDKDYKYVLKNMGVPYKTNYYIEYSQLQDIDNTLELPYKVDAKLVYPKSVEKGDVEGSAIYVNIKSNKVSEVKTGILSKYDASFMDKKSDIRIEQTDIGIVEKKLKEIEKIDFKKYIGSDISGFESVISDNSTNFKIYNRDDNLKAVCYLLKKDNKNISNKIVTILVSDNNIKSIQILSEEKVMKEIYRFMN</sequence>
<gene>
    <name evidence="1" type="ORF">J2Z43_002698</name>
</gene>
<reference evidence="1 2" key="1">
    <citation type="submission" date="2021-03" db="EMBL/GenBank/DDBJ databases">
        <title>Genomic Encyclopedia of Type Strains, Phase IV (KMG-IV): sequencing the most valuable type-strain genomes for metagenomic binning, comparative biology and taxonomic classification.</title>
        <authorList>
            <person name="Goeker M."/>
        </authorList>
    </citation>
    <scope>NUCLEOTIDE SEQUENCE [LARGE SCALE GENOMIC DNA]</scope>
    <source>
        <strain evidence="1 2">DSM 1289</strain>
    </source>
</reference>